<accession>A0A485KHY9</accession>
<evidence type="ECO:0000256" key="5">
    <source>
        <dbReference type="SAM" id="MobiDB-lite"/>
    </source>
</evidence>
<evidence type="ECO:0000259" key="7">
    <source>
        <dbReference type="PROSITE" id="PS50848"/>
    </source>
</evidence>
<feature type="domain" description="FYVE-type" evidence="6">
    <location>
        <begin position="274"/>
        <end position="334"/>
    </location>
</feature>
<keyword evidence="2 4" id="KW-0863">Zinc-finger</keyword>
<gene>
    <name evidence="9" type="primary">Aste57867_6942</name>
    <name evidence="8" type="ORF">As57867_006920</name>
    <name evidence="9" type="ORF">ASTE57867_6942</name>
</gene>
<dbReference type="InterPro" id="IPR002913">
    <property type="entry name" value="START_lipid-bd_dom"/>
</dbReference>
<sequence length="547" mass="60668">MAFGFTTSAKQRKPPPTPKSPELNATQFQQLKVVAHMTCSDLVYASRLTANNKHGVTWTPIDSDDNRLQYYTGRMDNPPPTHDLRFMCCVTKVHASLDEVIDVLNGSRGSGMAADIKANLDSDVVKMATLKVLKHLDQLKMRLRWMVLKSASPYIPMRDYVYLECQNDIRVLGKDGWACSMHSIALPAFPNFEESHGVLRGSCYRTGYVVTETHTPGELRVVHMMQADFKGCGMPSQTADMMMKNRVGNISYLSDYFRKMALIHRMVTLHPQQKTEAKSCTRCTKKFSLLSKKHTCRLCGEIVCSSCSTTKEFDENIPDLRDIRVCNTCNADDANLLMESVLTEVLMRPSSTDGAAVEKPPVYKRNPAIARESDILGESPADDDHLHVVHPSNKRFVLPASSSVILEDEEDDHDTEPLPLPRIAYLDNKAKAIQALAQQQQPQPTGPTLTKNWLGQDMSSAVASSSVESVQSSMSLSFTALNALNAPRGEQASLDWLDPLDSFRNSVASSHHRQSLRSFSSHSTASSTPASVADLGPVHRPSRVHHL</sequence>
<dbReference type="InterPro" id="IPR000306">
    <property type="entry name" value="Znf_FYVE"/>
</dbReference>
<keyword evidence="1" id="KW-0479">Metal-binding</keyword>
<dbReference type="InterPro" id="IPR052727">
    <property type="entry name" value="Rab4/Rab5_effector"/>
</dbReference>
<dbReference type="Pfam" id="PF01363">
    <property type="entry name" value="FYVE"/>
    <property type="match status" value="1"/>
</dbReference>
<evidence type="ECO:0000256" key="1">
    <source>
        <dbReference type="ARBA" id="ARBA00022723"/>
    </source>
</evidence>
<dbReference type="PANTHER" id="PTHR13510">
    <property type="entry name" value="FYVE-FINGER-CONTAINING RAB5 EFFECTOR PROTEIN RABENOSYN-5-RELATED"/>
    <property type="match status" value="1"/>
</dbReference>
<keyword evidence="10" id="KW-1185">Reference proteome</keyword>
<dbReference type="InterPro" id="IPR011011">
    <property type="entry name" value="Znf_FYVE_PHD"/>
</dbReference>
<reference evidence="9 10" key="1">
    <citation type="submission" date="2019-03" db="EMBL/GenBank/DDBJ databases">
        <authorList>
            <person name="Gaulin E."/>
            <person name="Dumas B."/>
        </authorList>
    </citation>
    <scope>NUCLEOTIDE SEQUENCE [LARGE SCALE GENOMIC DNA]</scope>
    <source>
        <strain evidence="9">CBS 568.67</strain>
    </source>
</reference>
<dbReference type="PANTHER" id="PTHR13510:SF44">
    <property type="entry name" value="RABENOSYN-5"/>
    <property type="match status" value="1"/>
</dbReference>
<dbReference type="InterPro" id="IPR023393">
    <property type="entry name" value="START-like_dom_sf"/>
</dbReference>
<dbReference type="GO" id="GO:0008270">
    <property type="term" value="F:zinc ion binding"/>
    <property type="evidence" value="ECO:0007669"/>
    <property type="project" value="UniProtKB-KW"/>
</dbReference>
<evidence type="ECO:0000313" key="10">
    <source>
        <dbReference type="Proteomes" id="UP000332933"/>
    </source>
</evidence>
<dbReference type="AlphaFoldDB" id="A0A485KHY9"/>
<evidence type="ECO:0000313" key="8">
    <source>
        <dbReference type="EMBL" id="KAF0705785.1"/>
    </source>
</evidence>
<evidence type="ECO:0000256" key="3">
    <source>
        <dbReference type="ARBA" id="ARBA00022833"/>
    </source>
</evidence>
<dbReference type="PROSITE" id="PS50178">
    <property type="entry name" value="ZF_FYVE"/>
    <property type="match status" value="1"/>
</dbReference>
<dbReference type="InterPro" id="IPR017455">
    <property type="entry name" value="Znf_FYVE-rel"/>
</dbReference>
<dbReference type="CDD" id="cd00065">
    <property type="entry name" value="FYVE_like_SF"/>
    <property type="match status" value="1"/>
</dbReference>
<evidence type="ECO:0000313" key="9">
    <source>
        <dbReference type="EMBL" id="VFT83894.1"/>
    </source>
</evidence>
<evidence type="ECO:0000259" key="6">
    <source>
        <dbReference type="PROSITE" id="PS50178"/>
    </source>
</evidence>
<proteinExistence type="predicted"/>
<dbReference type="EMBL" id="VJMH01003490">
    <property type="protein sequence ID" value="KAF0705785.1"/>
    <property type="molecule type" value="Genomic_DNA"/>
</dbReference>
<dbReference type="SUPFAM" id="SSF57903">
    <property type="entry name" value="FYVE/PHD zinc finger"/>
    <property type="match status" value="1"/>
</dbReference>
<feature type="region of interest" description="Disordered" evidence="5">
    <location>
        <begin position="1"/>
        <end position="23"/>
    </location>
</feature>
<feature type="domain" description="START" evidence="7">
    <location>
        <begin position="58"/>
        <end position="237"/>
    </location>
</feature>
<dbReference type="Proteomes" id="UP000332933">
    <property type="component" value="Unassembled WGS sequence"/>
</dbReference>
<dbReference type="InterPro" id="IPR013083">
    <property type="entry name" value="Znf_RING/FYVE/PHD"/>
</dbReference>
<feature type="compositionally biased region" description="Low complexity" evidence="5">
    <location>
        <begin position="516"/>
        <end position="531"/>
    </location>
</feature>
<name>A0A485KHY9_9STRA</name>
<keyword evidence="3" id="KW-0862">Zinc</keyword>
<protein>
    <submittedName>
        <fullName evidence="9">Aste57867_6942 protein</fullName>
    </submittedName>
</protein>
<feature type="region of interest" description="Disordered" evidence="5">
    <location>
        <begin position="514"/>
        <end position="547"/>
    </location>
</feature>
<dbReference type="PROSITE" id="PS50848">
    <property type="entry name" value="START"/>
    <property type="match status" value="1"/>
</dbReference>
<dbReference type="GO" id="GO:0008289">
    <property type="term" value="F:lipid binding"/>
    <property type="evidence" value="ECO:0007669"/>
    <property type="project" value="InterPro"/>
</dbReference>
<organism evidence="9 10">
    <name type="scientific">Aphanomyces stellatus</name>
    <dbReference type="NCBI Taxonomy" id="120398"/>
    <lineage>
        <taxon>Eukaryota</taxon>
        <taxon>Sar</taxon>
        <taxon>Stramenopiles</taxon>
        <taxon>Oomycota</taxon>
        <taxon>Saprolegniomycetes</taxon>
        <taxon>Saprolegniales</taxon>
        <taxon>Verrucalvaceae</taxon>
        <taxon>Aphanomyces</taxon>
    </lineage>
</organism>
<evidence type="ECO:0000256" key="2">
    <source>
        <dbReference type="ARBA" id="ARBA00022771"/>
    </source>
</evidence>
<dbReference type="SUPFAM" id="SSF55961">
    <property type="entry name" value="Bet v1-like"/>
    <property type="match status" value="1"/>
</dbReference>
<evidence type="ECO:0000256" key="4">
    <source>
        <dbReference type="PROSITE-ProRule" id="PRU00091"/>
    </source>
</evidence>
<dbReference type="SMART" id="SM00064">
    <property type="entry name" value="FYVE"/>
    <property type="match status" value="1"/>
</dbReference>
<dbReference type="EMBL" id="CAADRA010003502">
    <property type="protein sequence ID" value="VFT83894.1"/>
    <property type="molecule type" value="Genomic_DNA"/>
</dbReference>
<dbReference type="Gene3D" id="3.30.530.20">
    <property type="match status" value="1"/>
</dbReference>
<dbReference type="Gene3D" id="3.30.40.10">
    <property type="entry name" value="Zinc/RING finger domain, C3HC4 (zinc finger)"/>
    <property type="match status" value="1"/>
</dbReference>
<reference evidence="8" key="2">
    <citation type="submission" date="2019-06" db="EMBL/GenBank/DDBJ databases">
        <title>Genomics analysis of Aphanomyces spp. identifies a new class of oomycete effector associated with host adaptation.</title>
        <authorList>
            <person name="Gaulin E."/>
        </authorList>
    </citation>
    <scope>NUCLEOTIDE SEQUENCE</scope>
    <source>
        <strain evidence="8">CBS 578.67</strain>
    </source>
</reference>
<dbReference type="OrthoDB" id="102053at2759"/>